<keyword evidence="2" id="KW-1185">Reference proteome</keyword>
<accession>A0A8H6JAK9</accession>
<dbReference type="AlphaFoldDB" id="A0A8H6JAK9"/>
<protein>
    <submittedName>
        <fullName evidence="1">Nad dependent epimerase</fullName>
    </submittedName>
</protein>
<proteinExistence type="predicted"/>
<name>A0A8H6JAK9_9PEZI</name>
<gene>
    <name evidence="1" type="ORF">CSOJ01_06781</name>
</gene>
<dbReference type="Gene3D" id="3.40.50.300">
    <property type="entry name" value="P-loop containing nucleotide triphosphate hydrolases"/>
    <property type="match status" value="1"/>
</dbReference>
<evidence type="ECO:0000313" key="2">
    <source>
        <dbReference type="Proteomes" id="UP000652219"/>
    </source>
</evidence>
<organism evidence="1 2">
    <name type="scientific">Colletotrichum sojae</name>
    <dbReference type="NCBI Taxonomy" id="2175907"/>
    <lineage>
        <taxon>Eukaryota</taxon>
        <taxon>Fungi</taxon>
        <taxon>Dikarya</taxon>
        <taxon>Ascomycota</taxon>
        <taxon>Pezizomycotina</taxon>
        <taxon>Sordariomycetes</taxon>
        <taxon>Hypocreomycetidae</taxon>
        <taxon>Glomerellales</taxon>
        <taxon>Glomerellaceae</taxon>
        <taxon>Colletotrichum</taxon>
        <taxon>Colletotrichum orchidearum species complex</taxon>
    </lineage>
</organism>
<evidence type="ECO:0000313" key="1">
    <source>
        <dbReference type="EMBL" id="KAF6809609.1"/>
    </source>
</evidence>
<comment type="caution">
    <text evidence="1">The sequence shown here is derived from an EMBL/GenBank/DDBJ whole genome shotgun (WGS) entry which is preliminary data.</text>
</comment>
<dbReference type="InterPro" id="IPR027417">
    <property type="entry name" value="P-loop_NTPase"/>
</dbReference>
<sequence>MAAQTSTPTSQPKEMKVLSLGMTRTGSASITQALTILGYEGVHHGIQAISSPHEWTLFSAAADSTFPTLPSYTGAPFPRKSWESLFGAYEAVTDMGSFFALQLIAAYPDAKVILVERDVDSWYQSMDEAIFKTTWGWRADLIIDYLGPRWGLAGGQTLRKILLGFYGARDVDEMRRVAKDRYRRHYAEVRAAVPKERLLEYKLKDGWEPLCEFLGKDVPRGVDFPVANQRKEHLDRVRTRQNRFFKLAIFVGLRKMLPWVFGVGAVAAGVYLTKPKWTWDAVEAVLKSVKTHLKFIDLNIGA</sequence>
<dbReference type="Proteomes" id="UP000652219">
    <property type="component" value="Unassembled WGS sequence"/>
</dbReference>
<dbReference type="PANTHER" id="PTHR36978">
    <property type="entry name" value="P-LOOP CONTAINING NUCLEOTIDE TRIPHOSPHATE HYDROLASE"/>
    <property type="match status" value="1"/>
</dbReference>
<dbReference type="InterPro" id="IPR040632">
    <property type="entry name" value="Sulfotransfer_4"/>
</dbReference>
<dbReference type="PANTHER" id="PTHR36978:SF4">
    <property type="entry name" value="P-LOOP CONTAINING NUCLEOSIDE TRIPHOSPHATE HYDROLASE PROTEIN"/>
    <property type="match status" value="1"/>
</dbReference>
<dbReference type="EMBL" id="WIGN01000098">
    <property type="protein sequence ID" value="KAF6809609.1"/>
    <property type="molecule type" value="Genomic_DNA"/>
</dbReference>
<reference evidence="1 2" key="1">
    <citation type="journal article" date="2020" name="Phytopathology">
        <title>Genome Sequence Resources of Colletotrichum truncatum, C. plurivorum, C. musicola, and C. sojae: Four Species Pathogenic to Soybean (Glycine max).</title>
        <authorList>
            <person name="Rogerio F."/>
            <person name="Boufleur T.R."/>
            <person name="Ciampi-Guillardi M."/>
            <person name="Sukno S.A."/>
            <person name="Thon M.R."/>
            <person name="Massola Junior N.S."/>
            <person name="Baroncelli R."/>
        </authorList>
    </citation>
    <scope>NUCLEOTIDE SEQUENCE [LARGE SCALE GENOMIC DNA]</scope>
    <source>
        <strain evidence="1 2">LFN0009</strain>
    </source>
</reference>
<dbReference type="Pfam" id="PF17784">
    <property type="entry name" value="Sulfotransfer_4"/>
    <property type="match status" value="1"/>
</dbReference>
<dbReference type="SUPFAM" id="SSF52540">
    <property type="entry name" value="P-loop containing nucleoside triphosphate hydrolases"/>
    <property type="match status" value="1"/>
</dbReference>